<feature type="compositionally biased region" description="Basic and acidic residues" evidence="9">
    <location>
        <begin position="116"/>
        <end position="129"/>
    </location>
</feature>
<dbReference type="InterPro" id="IPR036055">
    <property type="entry name" value="LDL_receptor-like_sf"/>
</dbReference>
<sequence length="405" mass="45813">MKFLGPNNKILFLVLLIQINLFIQIGARGWFGFGLSDTSTTDNELDDEEIEEDDIPIIREVAPIEWKAPESASYENEIMNENARDSDEKSYPMKSSNDPNQMNEGGSSVEYQPGDHNGHPRYDDPSDRTCSEGQFMCRKVSPDQPHVRCIPNDWRCNGVRDCEESDDEEQCDSDSLQTGHYSHMHSSYSQSHHHHQQHQMDPYGQHQKISEQSSCEPNQYQCYGTGVHDTPAKCIDRSLLCDKNNDCAYGDDERMCQDGKYVGEQQEQYRQGLCAGEMVSGGGGGMQASVSYQSSQYGQGGQYYGGQSGQQPPAPGQSEYYHSQQQQQQSPPSPDQSEFHRHSSSSQNRPGGGSYDDRNRHPSSGSDRRSDDQACRGGRSEEYIRRLEFLDRCYRSCIRHQFTTS</sequence>
<accession>A0A834RHT4</accession>
<dbReference type="InterPro" id="IPR002172">
    <property type="entry name" value="LDrepeatLR_classA_rpt"/>
</dbReference>
<dbReference type="Gene3D" id="4.10.400.10">
    <property type="entry name" value="Low-density Lipoprotein Receptor"/>
    <property type="match status" value="2"/>
</dbReference>
<name>A0A834RHT4_SARSC</name>
<feature type="compositionally biased region" description="Polar residues" evidence="9">
    <location>
        <begin position="93"/>
        <end position="110"/>
    </location>
</feature>
<comment type="caution">
    <text evidence="8">Lacks conserved residue(s) required for the propagation of feature annotation.</text>
</comment>
<dbReference type="OrthoDB" id="6516886at2759"/>
<evidence type="ECO:0000256" key="1">
    <source>
        <dbReference type="ARBA" id="ARBA00004167"/>
    </source>
</evidence>
<dbReference type="SMART" id="SM00192">
    <property type="entry name" value="LDLa"/>
    <property type="match status" value="2"/>
</dbReference>
<dbReference type="EMBL" id="WVUK01000041">
    <property type="protein sequence ID" value="KAF7496072.1"/>
    <property type="molecule type" value="Genomic_DNA"/>
</dbReference>
<comment type="subcellular location">
    <subcellularLocation>
        <location evidence="2">Endomembrane system</location>
    </subcellularLocation>
    <subcellularLocation>
        <location evidence="1">Membrane</location>
        <topology evidence="1">Single-pass membrane protein</topology>
    </subcellularLocation>
</comment>
<keyword evidence="7 8" id="KW-1015">Disulfide bond</keyword>
<dbReference type="PANTHER" id="PTHR24270:SF61">
    <property type="entry name" value="EGF-LIKE DOMAIN-CONTAINING PROTEIN"/>
    <property type="match status" value="1"/>
</dbReference>
<feature type="compositionally biased region" description="Low complexity" evidence="9">
    <location>
        <begin position="180"/>
        <end position="190"/>
    </location>
</feature>
<protein>
    <submittedName>
        <fullName evidence="10 11">Uncharacterized protein</fullName>
    </submittedName>
</protein>
<evidence type="ECO:0000256" key="8">
    <source>
        <dbReference type="PROSITE-ProRule" id="PRU00124"/>
    </source>
</evidence>
<reference evidence="10" key="2">
    <citation type="submission" date="2020-01" db="EMBL/GenBank/DDBJ databases">
        <authorList>
            <person name="Korhonen P.K.K."/>
            <person name="Guangxu M.G."/>
            <person name="Wang T.W."/>
            <person name="Stroehlein A.J.S."/>
            <person name="Young N.D."/>
            <person name="Ang C.-S.A."/>
            <person name="Fernando D.W.F."/>
            <person name="Lu H.L."/>
            <person name="Taylor S.T."/>
            <person name="Ehtesham M.E.M."/>
            <person name="Najaraj S.H.N."/>
            <person name="Harsha G.H.G."/>
            <person name="Madugundu A.M."/>
            <person name="Renuse S.R."/>
            <person name="Holt D.H."/>
            <person name="Pandey A.P."/>
            <person name="Papenfuss A.P."/>
            <person name="Gasser R.B.G."/>
            <person name="Fischer K.F."/>
        </authorList>
    </citation>
    <scope>NUCLEOTIDE SEQUENCE</scope>
    <source>
        <strain evidence="10">SSS_KF_BRIS2020</strain>
    </source>
</reference>
<dbReference type="InterPro" id="IPR050685">
    <property type="entry name" value="LDLR"/>
</dbReference>
<dbReference type="Pfam" id="PF00057">
    <property type="entry name" value="Ldl_recept_a"/>
    <property type="match status" value="2"/>
</dbReference>
<evidence type="ECO:0000256" key="6">
    <source>
        <dbReference type="ARBA" id="ARBA00023136"/>
    </source>
</evidence>
<dbReference type="GO" id="GO:0012505">
    <property type="term" value="C:endomembrane system"/>
    <property type="evidence" value="ECO:0007669"/>
    <property type="project" value="UniProtKB-SubCell"/>
</dbReference>
<dbReference type="Proteomes" id="UP000070412">
    <property type="component" value="Unassembled WGS sequence"/>
</dbReference>
<evidence type="ECO:0000313" key="10">
    <source>
        <dbReference type="EMBL" id="KAF7496072.1"/>
    </source>
</evidence>
<evidence type="ECO:0000313" key="12">
    <source>
        <dbReference type="Proteomes" id="UP000070412"/>
    </source>
</evidence>
<evidence type="ECO:0000313" key="11">
    <source>
        <dbReference type="EnsemblMetazoa" id="KAF7496072.1"/>
    </source>
</evidence>
<keyword evidence="4" id="KW-0677">Repeat</keyword>
<feature type="region of interest" description="Disordered" evidence="9">
    <location>
        <begin position="301"/>
        <end position="378"/>
    </location>
</feature>
<gene>
    <name evidence="10" type="ORF">SSS_3249</name>
</gene>
<evidence type="ECO:0000256" key="7">
    <source>
        <dbReference type="ARBA" id="ARBA00023157"/>
    </source>
</evidence>
<keyword evidence="3" id="KW-0812">Transmembrane</keyword>
<keyword evidence="5" id="KW-1133">Transmembrane helix</keyword>
<evidence type="ECO:0000256" key="4">
    <source>
        <dbReference type="ARBA" id="ARBA00022737"/>
    </source>
</evidence>
<dbReference type="EnsemblMetazoa" id="SSS_3249s_mrna">
    <property type="protein sequence ID" value="KAF7496072.1"/>
    <property type="gene ID" value="SSS_3249"/>
</dbReference>
<feature type="compositionally biased region" description="Basic and acidic residues" evidence="9">
    <location>
        <begin position="355"/>
        <end position="378"/>
    </location>
</feature>
<dbReference type="PANTHER" id="PTHR24270">
    <property type="entry name" value="LOW-DENSITY LIPOPROTEIN RECEPTOR-RELATED"/>
    <property type="match status" value="1"/>
</dbReference>
<dbReference type="CDD" id="cd00112">
    <property type="entry name" value="LDLa"/>
    <property type="match status" value="2"/>
</dbReference>
<evidence type="ECO:0000256" key="2">
    <source>
        <dbReference type="ARBA" id="ARBA00004308"/>
    </source>
</evidence>
<dbReference type="AlphaFoldDB" id="A0A834RHT4"/>
<dbReference type="PROSITE" id="PS50068">
    <property type="entry name" value="LDLRA_2"/>
    <property type="match status" value="2"/>
</dbReference>
<keyword evidence="12" id="KW-1185">Reference proteome</keyword>
<organism evidence="10">
    <name type="scientific">Sarcoptes scabiei</name>
    <name type="common">Itch mite</name>
    <name type="synonym">Acarus scabiei</name>
    <dbReference type="NCBI Taxonomy" id="52283"/>
    <lineage>
        <taxon>Eukaryota</taxon>
        <taxon>Metazoa</taxon>
        <taxon>Ecdysozoa</taxon>
        <taxon>Arthropoda</taxon>
        <taxon>Chelicerata</taxon>
        <taxon>Arachnida</taxon>
        <taxon>Acari</taxon>
        <taxon>Acariformes</taxon>
        <taxon>Sarcoptiformes</taxon>
        <taxon>Astigmata</taxon>
        <taxon>Psoroptidia</taxon>
        <taxon>Sarcoptoidea</taxon>
        <taxon>Sarcoptidae</taxon>
        <taxon>Sarcoptinae</taxon>
        <taxon>Sarcoptes</taxon>
    </lineage>
</organism>
<dbReference type="GO" id="GO:0005886">
    <property type="term" value="C:plasma membrane"/>
    <property type="evidence" value="ECO:0007669"/>
    <property type="project" value="TreeGrafter"/>
</dbReference>
<reference evidence="12" key="1">
    <citation type="journal article" date="2020" name="PLoS Negl. Trop. Dis.">
        <title>High-quality nuclear genome for Sarcoptes scabiei-A critical resource for a neglected parasite.</title>
        <authorList>
            <person name="Korhonen P.K."/>
            <person name="Gasser R.B."/>
            <person name="Ma G."/>
            <person name="Wang T."/>
            <person name="Stroehlein A.J."/>
            <person name="Young N.D."/>
            <person name="Ang C.S."/>
            <person name="Fernando D.D."/>
            <person name="Lu H.C."/>
            <person name="Taylor S."/>
            <person name="Reynolds S.L."/>
            <person name="Mofiz E."/>
            <person name="Najaraj S.H."/>
            <person name="Gowda H."/>
            <person name="Madugundu A."/>
            <person name="Renuse S."/>
            <person name="Holt D."/>
            <person name="Pandey A."/>
            <person name="Papenfuss A.T."/>
            <person name="Fischer K."/>
        </authorList>
    </citation>
    <scope>NUCLEOTIDE SEQUENCE [LARGE SCALE GENOMIC DNA]</scope>
</reference>
<evidence type="ECO:0000256" key="5">
    <source>
        <dbReference type="ARBA" id="ARBA00022989"/>
    </source>
</evidence>
<feature type="region of interest" description="Disordered" evidence="9">
    <location>
        <begin position="169"/>
        <end position="210"/>
    </location>
</feature>
<evidence type="ECO:0000256" key="9">
    <source>
        <dbReference type="SAM" id="MobiDB-lite"/>
    </source>
</evidence>
<dbReference type="InterPro" id="IPR023415">
    <property type="entry name" value="LDLR_class-A_CS"/>
</dbReference>
<dbReference type="GO" id="GO:0016192">
    <property type="term" value="P:vesicle-mediated transport"/>
    <property type="evidence" value="ECO:0007669"/>
    <property type="project" value="UniProtKB-ARBA"/>
</dbReference>
<feature type="disulfide bond" evidence="8">
    <location>
        <begin position="156"/>
        <end position="171"/>
    </location>
</feature>
<feature type="compositionally biased region" description="Basic and acidic residues" evidence="9">
    <location>
        <begin position="82"/>
        <end position="91"/>
    </location>
</feature>
<feature type="disulfide bond" evidence="8">
    <location>
        <begin position="241"/>
        <end position="256"/>
    </location>
</feature>
<feature type="region of interest" description="Disordered" evidence="9">
    <location>
        <begin position="81"/>
        <end position="129"/>
    </location>
</feature>
<dbReference type="PRINTS" id="PR00261">
    <property type="entry name" value="LDLRECEPTOR"/>
</dbReference>
<dbReference type="SUPFAM" id="SSF57424">
    <property type="entry name" value="LDL receptor-like module"/>
    <property type="match status" value="2"/>
</dbReference>
<proteinExistence type="predicted"/>
<reference evidence="11" key="3">
    <citation type="submission" date="2022-06" db="UniProtKB">
        <authorList>
            <consortium name="EnsemblMetazoa"/>
        </authorList>
    </citation>
    <scope>IDENTIFICATION</scope>
</reference>
<evidence type="ECO:0000256" key="3">
    <source>
        <dbReference type="ARBA" id="ARBA00022692"/>
    </source>
</evidence>
<keyword evidence="6" id="KW-0472">Membrane</keyword>
<dbReference type="PROSITE" id="PS01209">
    <property type="entry name" value="LDLRA_1"/>
    <property type="match status" value="2"/>
</dbReference>